<sequence>FHGAHRGTRHDHCRPTRAVLLRAECCAPVRKGTATKVSARLFRIALRAHLCIRLQSQLSALGEVNQEKVSPKIKDQSTALIFSLLLLRSLARCKNRMDARIHDH</sequence>
<evidence type="ECO:0000313" key="1">
    <source>
        <dbReference type="EMBL" id="GMR35140.1"/>
    </source>
</evidence>
<dbReference type="EMBL" id="BTRK01000002">
    <property type="protein sequence ID" value="GMR35140.1"/>
    <property type="molecule type" value="Genomic_DNA"/>
</dbReference>
<name>A0AAN4ZCE1_9BILA</name>
<dbReference type="AlphaFoldDB" id="A0AAN4ZCE1"/>
<organism evidence="1 2">
    <name type="scientific">Pristionchus mayeri</name>
    <dbReference type="NCBI Taxonomy" id="1317129"/>
    <lineage>
        <taxon>Eukaryota</taxon>
        <taxon>Metazoa</taxon>
        <taxon>Ecdysozoa</taxon>
        <taxon>Nematoda</taxon>
        <taxon>Chromadorea</taxon>
        <taxon>Rhabditida</taxon>
        <taxon>Rhabditina</taxon>
        <taxon>Diplogasteromorpha</taxon>
        <taxon>Diplogasteroidea</taxon>
        <taxon>Neodiplogasteridae</taxon>
        <taxon>Pristionchus</taxon>
    </lineage>
</organism>
<comment type="caution">
    <text evidence="1">The sequence shown here is derived from an EMBL/GenBank/DDBJ whole genome shotgun (WGS) entry which is preliminary data.</text>
</comment>
<gene>
    <name evidence="1" type="ORF">PMAYCL1PPCAC_05335</name>
</gene>
<evidence type="ECO:0000313" key="2">
    <source>
        <dbReference type="Proteomes" id="UP001328107"/>
    </source>
</evidence>
<reference evidence="2" key="1">
    <citation type="submission" date="2022-10" db="EMBL/GenBank/DDBJ databases">
        <title>Genome assembly of Pristionchus species.</title>
        <authorList>
            <person name="Yoshida K."/>
            <person name="Sommer R.J."/>
        </authorList>
    </citation>
    <scope>NUCLEOTIDE SEQUENCE [LARGE SCALE GENOMIC DNA]</scope>
    <source>
        <strain evidence="2">RS5460</strain>
    </source>
</reference>
<protein>
    <submittedName>
        <fullName evidence="1">Uncharacterized protein</fullName>
    </submittedName>
</protein>
<proteinExistence type="predicted"/>
<keyword evidence="2" id="KW-1185">Reference proteome</keyword>
<dbReference type="Proteomes" id="UP001328107">
    <property type="component" value="Unassembled WGS sequence"/>
</dbReference>
<feature type="non-terminal residue" evidence="1">
    <location>
        <position position="1"/>
    </location>
</feature>
<accession>A0AAN4ZCE1</accession>